<name>A0ABR1AZD1_POLSC</name>
<keyword evidence="2" id="KW-0732">Signal</keyword>
<dbReference type="EMBL" id="JAWJWF010000005">
    <property type="protein sequence ID" value="KAK6631911.1"/>
    <property type="molecule type" value="Genomic_DNA"/>
</dbReference>
<sequence>MKTGLVILLFLDVVKTEFRHHQQQQDRYGKQNHTLVPEWSPMTGQKSKKVIGAPEMVTYDGAKRGGGGGAVAATEEEKSTAADGPGENSTKSKDFDPGESEKKFLDGNVESNQNKSVASVRKETEGESGNRKTIENQTEMVSPGLKIRTRGKKKTNRVLEMENLKKDEEMENSSLLLSKSVEGKPRKMSDNESLVVRSGSRNVNGNVTSGNNHSGYNSSGLVQDSTTEIQSENEFDSVSGGESGEYLNLNRDVLNLQFAEPLVSMTETDKPEGCVETPVDGYQVLDSDVTEDVLSNRKEAENLAHMLMEITETDLTQVFFVAKSSCVIKSFNHGVCVWGREGRERQFEYLKAADK</sequence>
<feature type="compositionally biased region" description="Basic and acidic residues" evidence="1">
    <location>
        <begin position="90"/>
        <end position="105"/>
    </location>
</feature>
<gene>
    <name evidence="3" type="ORF">RUM44_006941</name>
</gene>
<protein>
    <submittedName>
        <fullName evidence="3">Uncharacterized protein</fullName>
    </submittedName>
</protein>
<feature type="region of interest" description="Disordered" evidence="1">
    <location>
        <begin position="61"/>
        <end position="154"/>
    </location>
</feature>
<dbReference type="Proteomes" id="UP001359485">
    <property type="component" value="Unassembled WGS sequence"/>
</dbReference>
<evidence type="ECO:0000256" key="2">
    <source>
        <dbReference type="SAM" id="SignalP"/>
    </source>
</evidence>
<keyword evidence="4" id="KW-1185">Reference proteome</keyword>
<evidence type="ECO:0000313" key="3">
    <source>
        <dbReference type="EMBL" id="KAK6631911.1"/>
    </source>
</evidence>
<accession>A0ABR1AZD1</accession>
<reference evidence="3 4" key="1">
    <citation type="submission" date="2023-09" db="EMBL/GenBank/DDBJ databases">
        <title>Genomes of two closely related lineages of the louse Polyplax serrata with different host specificities.</title>
        <authorList>
            <person name="Martinu J."/>
            <person name="Tarabai H."/>
            <person name="Stefka J."/>
            <person name="Hypsa V."/>
        </authorList>
    </citation>
    <scope>NUCLEOTIDE SEQUENCE [LARGE SCALE GENOMIC DNA]</scope>
    <source>
        <strain evidence="3">98ZLc_SE</strain>
    </source>
</reference>
<feature type="signal peptide" evidence="2">
    <location>
        <begin position="1"/>
        <end position="16"/>
    </location>
</feature>
<comment type="caution">
    <text evidence="3">The sequence shown here is derived from an EMBL/GenBank/DDBJ whole genome shotgun (WGS) entry which is preliminary data.</text>
</comment>
<feature type="compositionally biased region" description="Basic and acidic residues" evidence="1">
    <location>
        <begin position="120"/>
        <end position="134"/>
    </location>
</feature>
<evidence type="ECO:0000256" key="1">
    <source>
        <dbReference type="SAM" id="MobiDB-lite"/>
    </source>
</evidence>
<feature type="chain" id="PRO_5045285925" evidence="2">
    <location>
        <begin position="17"/>
        <end position="355"/>
    </location>
</feature>
<proteinExistence type="predicted"/>
<evidence type="ECO:0000313" key="4">
    <source>
        <dbReference type="Proteomes" id="UP001359485"/>
    </source>
</evidence>
<organism evidence="3 4">
    <name type="scientific">Polyplax serrata</name>
    <name type="common">Common mouse louse</name>
    <dbReference type="NCBI Taxonomy" id="468196"/>
    <lineage>
        <taxon>Eukaryota</taxon>
        <taxon>Metazoa</taxon>
        <taxon>Ecdysozoa</taxon>
        <taxon>Arthropoda</taxon>
        <taxon>Hexapoda</taxon>
        <taxon>Insecta</taxon>
        <taxon>Pterygota</taxon>
        <taxon>Neoptera</taxon>
        <taxon>Paraneoptera</taxon>
        <taxon>Psocodea</taxon>
        <taxon>Troctomorpha</taxon>
        <taxon>Phthiraptera</taxon>
        <taxon>Anoplura</taxon>
        <taxon>Polyplacidae</taxon>
        <taxon>Polyplax</taxon>
    </lineage>
</organism>